<reference evidence="6" key="1">
    <citation type="submission" date="2021-01" db="EMBL/GenBank/DDBJ databases">
        <authorList>
            <person name="Corre E."/>
            <person name="Pelletier E."/>
            <person name="Niang G."/>
            <person name="Scheremetjew M."/>
            <person name="Finn R."/>
            <person name="Kale V."/>
            <person name="Holt S."/>
            <person name="Cochrane G."/>
            <person name="Meng A."/>
            <person name="Brown T."/>
            <person name="Cohen L."/>
        </authorList>
    </citation>
    <scope>NUCLEOTIDE SEQUENCE</scope>
</reference>
<organism evidence="6">
    <name type="scientific">Noctiluca scintillans</name>
    <name type="common">Sea sparkle</name>
    <name type="synonym">Red tide dinoflagellate</name>
    <dbReference type="NCBI Taxonomy" id="2966"/>
    <lineage>
        <taxon>Eukaryota</taxon>
        <taxon>Sar</taxon>
        <taxon>Alveolata</taxon>
        <taxon>Dinophyceae</taxon>
        <taxon>Noctilucales</taxon>
        <taxon>Noctilucaceae</taxon>
        <taxon>Noctiluca</taxon>
    </lineage>
</organism>
<gene>
    <name evidence="6" type="ORF">NSCI0253_LOCUS16885</name>
</gene>
<evidence type="ECO:0000256" key="1">
    <source>
        <dbReference type="ARBA" id="ARBA00006534"/>
    </source>
</evidence>
<name>A0A7S1A4K8_NOCSC</name>
<feature type="region of interest" description="Disordered" evidence="5">
    <location>
        <begin position="309"/>
        <end position="516"/>
    </location>
</feature>
<protein>
    <submittedName>
        <fullName evidence="6">Uncharacterized protein</fullName>
    </submittedName>
</protein>
<feature type="compositionally biased region" description="Low complexity" evidence="5">
    <location>
        <begin position="188"/>
        <end position="209"/>
    </location>
</feature>
<evidence type="ECO:0000256" key="4">
    <source>
        <dbReference type="ARBA" id="ARBA00022825"/>
    </source>
</evidence>
<feature type="compositionally biased region" description="Polar residues" evidence="5">
    <location>
        <begin position="324"/>
        <end position="334"/>
    </location>
</feature>
<keyword evidence="3" id="KW-0378">Hydrolase</keyword>
<dbReference type="Gene3D" id="3.40.50.880">
    <property type="match status" value="1"/>
</dbReference>
<feature type="compositionally biased region" description="Low complexity" evidence="5">
    <location>
        <begin position="335"/>
        <end position="425"/>
    </location>
</feature>
<dbReference type="PANTHER" id="PTHR20842:SF0">
    <property type="entry name" value="ALPHA-ASPARTYL DIPEPTIDASE"/>
    <property type="match status" value="1"/>
</dbReference>
<dbReference type="PANTHER" id="PTHR20842">
    <property type="entry name" value="PROTEASE S51 ALPHA-ASPARTYL DIPEPTIDASE"/>
    <property type="match status" value="1"/>
</dbReference>
<evidence type="ECO:0000256" key="3">
    <source>
        <dbReference type="ARBA" id="ARBA00022801"/>
    </source>
</evidence>
<proteinExistence type="inferred from homology"/>
<keyword evidence="2" id="KW-0645">Protease</keyword>
<evidence type="ECO:0000256" key="5">
    <source>
        <dbReference type="SAM" id="MobiDB-lite"/>
    </source>
</evidence>
<sequence length="579" mass="58175">MGEFQALGVSTVVCAELRYTQPKDLEQLLAGVDCVYVDMGNTFYLRYQMRVSGFDKLVPSLIDQGVVYVGASAGSVVAGSSIATAFWKGWDPPGYGTEWDLADVGYDGLDLLGKRSVFPHFDTKWSSLVEGRRRELNHALLVLGEDRAWVIDGELEEAIFSGLDEEPDREEPLSPRTHLPATQATTIQASQPSAQSVPSCSTATSSSSTGNVATAPDPCSVGSGVVNSGVSSNLPASGATASGVVSVTTCVSGVSSSSSTSGVNPNGGMSSVTGAPASASSVASCVPCAAGVPTSGLATQFVPSTQIAQTTAPSVSAPPPSEPQTSATSTSSQIPPVGSAASPSTSSPPSASALAVPAASSANVPGSASAPSSAAAPVVTPTSTSANSATQSTATPAAPKQGQPVSTNPQVSPPSSQSSGSRTTPFFPAGYRVSPANACTTPQVSTRPLRARTPPPTQGCSGAQTTPAPGGVLRVPARVTPRRGASPPMTHATPSVTPPAQATVSSSSATPAFPTGSRVPAQAFRLRQTSSWTRRVPSGVSNVTAPVTSTPAGCLSPLFVPTTPSTESQGLGPAPVIVR</sequence>
<keyword evidence="4" id="KW-0720">Serine protease</keyword>
<feature type="compositionally biased region" description="Polar residues" evidence="5">
    <location>
        <begin position="458"/>
        <end position="467"/>
    </location>
</feature>
<dbReference type="SUPFAM" id="SSF52317">
    <property type="entry name" value="Class I glutamine amidotransferase-like"/>
    <property type="match status" value="1"/>
</dbReference>
<dbReference type="InterPro" id="IPR005320">
    <property type="entry name" value="Peptidase_S51"/>
</dbReference>
<evidence type="ECO:0000256" key="2">
    <source>
        <dbReference type="ARBA" id="ARBA00022670"/>
    </source>
</evidence>
<accession>A0A7S1A4K8</accession>
<dbReference type="InterPro" id="IPR029062">
    <property type="entry name" value="Class_I_gatase-like"/>
</dbReference>
<evidence type="ECO:0000313" key="6">
    <source>
        <dbReference type="EMBL" id="CAD8842537.1"/>
    </source>
</evidence>
<dbReference type="GO" id="GO:0006508">
    <property type="term" value="P:proteolysis"/>
    <property type="evidence" value="ECO:0007669"/>
    <property type="project" value="UniProtKB-KW"/>
</dbReference>
<dbReference type="AlphaFoldDB" id="A0A7S1A4K8"/>
<comment type="similarity">
    <text evidence="1">Belongs to the peptidase S51 family.</text>
</comment>
<feature type="region of interest" description="Disordered" evidence="5">
    <location>
        <begin position="183"/>
        <end position="214"/>
    </location>
</feature>
<dbReference type="Pfam" id="PF03575">
    <property type="entry name" value="Peptidase_S51"/>
    <property type="match status" value="1"/>
</dbReference>
<feature type="compositionally biased region" description="Polar residues" evidence="5">
    <location>
        <begin position="492"/>
        <end position="510"/>
    </location>
</feature>
<dbReference type="GO" id="GO:0008236">
    <property type="term" value="F:serine-type peptidase activity"/>
    <property type="evidence" value="ECO:0007669"/>
    <property type="project" value="UniProtKB-KW"/>
</dbReference>
<dbReference type="EMBL" id="HBFQ01023945">
    <property type="protein sequence ID" value="CAD8842537.1"/>
    <property type="molecule type" value="Transcribed_RNA"/>
</dbReference>